<feature type="transmembrane region" description="Helical" evidence="2">
    <location>
        <begin position="206"/>
        <end position="225"/>
    </location>
</feature>
<evidence type="ECO:0000256" key="1">
    <source>
        <dbReference type="SAM" id="MobiDB-lite"/>
    </source>
</evidence>
<keyword evidence="2" id="KW-0472">Membrane</keyword>
<reference evidence="3" key="1">
    <citation type="journal article" date="2021" name="PeerJ">
        <title>Extensive microbial diversity within the chicken gut microbiome revealed by metagenomics and culture.</title>
        <authorList>
            <person name="Gilroy R."/>
            <person name="Ravi A."/>
            <person name="Getino M."/>
            <person name="Pursley I."/>
            <person name="Horton D.L."/>
            <person name="Alikhan N.F."/>
            <person name="Baker D."/>
            <person name="Gharbi K."/>
            <person name="Hall N."/>
            <person name="Watson M."/>
            <person name="Adriaenssens E.M."/>
            <person name="Foster-Nyarko E."/>
            <person name="Jarju S."/>
            <person name="Secka A."/>
            <person name="Antonio M."/>
            <person name="Oren A."/>
            <person name="Chaudhuri R.R."/>
            <person name="La Ragione R."/>
            <person name="Hildebrand F."/>
            <person name="Pallen M.J."/>
        </authorList>
    </citation>
    <scope>NUCLEOTIDE SEQUENCE</scope>
    <source>
        <strain evidence="3">CHK130-7132</strain>
    </source>
</reference>
<dbReference type="EMBL" id="DWWC01000035">
    <property type="protein sequence ID" value="HJC68383.1"/>
    <property type="molecule type" value="Genomic_DNA"/>
</dbReference>
<proteinExistence type="predicted"/>
<feature type="transmembrane region" description="Helical" evidence="2">
    <location>
        <begin position="145"/>
        <end position="166"/>
    </location>
</feature>
<protein>
    <submittedName>
        <fullName evidence="3">Uncharacterized protein</fullName>
    </submittedName>
</protein>
<reference evidence="3" key="2">
    <citation type="submission" date="2021-04" db="EMBL/GenBank/DDBJ databases">
        <authorList>
            <person name="Gilroy R."/>
        </authorList>
    </citation>
    <scope>NUCLEOTIDE SEQUENCE</scope>
    <source>
        <strain evidence="3">CHK130-7132</strain>
    </source>
</reference>
<accession>A0A9D2TGX0</accession>
<keyword evidence="2" id="KW-1133">Transmembrane helix</keyword>
<comment type="caution">
    <text evidence="3">The sequence shown here is derived from an EMBL/GenBank/DDBJ whole genome shotgun (WGS) entry which is preliminary data.</text>
</comment>
<name>A0A9D2TGX0_9MICO</name>
<feature type="region of interest" description="Disordered" evidence="1">
    <location>
        <begin position="1"/>
        <end position="50"/>
    </location>
</feature>
<dbReference type="Proteomes" id="UP000823854">
    <property type="component" value="Unassembled WGS sequence"/>
</dbReference>
<evidence type="ECO:0000256" key="2">
    <source>
        <dbReference type="SAM" id="Phobius"/>
    </source>
</evidence>
<sequence>MTTDPASGDQAARHDAQQAHSQPSQPEPPQRGRAQGTGSAGPAPDAAGQKNPYVDFTGYRVRMPASWPTSVRAALPSFRGGIGSIVRTAHMPMDARIGYWVWLIGCVLAIIGWVFSIAAILLGILFNPIILVGTGMMSLFGDIRWGVILFYVATMMLSLVVLLLQLTLSLKIREGAEWARAGLTALTVLSIVYSIILTAAGLESGGGGTVAVSVISLALLAFFWMPQANAWFLRTTDNGAGRIDAAGAPM</sequence>
<keyword evidence="2" id="KW-0812">Transmembrane</keyword>
<feature type="transmembrane region" description="Helical" evidence="2">
    <location>
        <begin position="178"/>
        <end position="200"/>
    </location>
</feature>
<organism evidence="3 4">
    <name type="scientific">Candidatus Brachybacterium intestinipullorum</name>
    <dbReference type="NCBI Taxonomy" id="2838512"/>
    <lineage>
        <taxon>Bacteria</taxon>
        <taxon>Bacillati</taxon>
        <taxon>Actinomycetota</taxon>
        <taxon>Actinomycetes</taxon>
        <taxon>Micrococcales</taxon>
        <taxon>Dermabacteraceae</taxon>
        <taxon>Brachybacterium</taxon>
    </lineage>
</organism>
<evidence type="ECO:0000313" key="3">
    <source>
        <dbReference type="EMBL" id="HJC68383.1"/>
    </source>
</evidence>
<feature type="transmembrane region" description="Helical" evidence="2">
    <location>
        <begin position="97"/>
        <end position="125"/>
    </location>
</feature>
<evidence type="ECO:0000313" key="4">
    <source>
        <dbReference type="Proteomes" id="UP000823854"/>
    </source>
</evidence>
<gene>
    <name evidence="3" type="ORF">H9932_01730</name>
</gene>
<dbReference type="AlphaFoldDB" id="A0A9D2TGX0"/>